<dbReference type="InterPro" id="IPR002213">
    <property type="entry name" value="UDP_glucos_trans"/>
</dbReference>
<sequence length="350" mass="40468">MTYSQRLFNFASVLFMKCWFKHVIRNDQKIFQRLYGENFIDLEEKLAQATFVLESSNPFFNIPKPTIYKVLELGGLGIPKAQPLSDASCICIHIISEWSKVMNENKKVILVSFGTVAFSYLMPNETKQALLQTFNEFSEVIFIWKYEKEEDNIAEGYPNVITAKWLPQTDLLAHPNLVAFLTHGGMNSIMQTLSFGKPVIVVPLFMDQLQNAALIQRSRTGILLQLSKLIVKQKLRQAIHEIIYNTMYLQNAKRISEMMAKRPNPAKEQLIRHVEFAAEFGQIPNFDPYGRKLSFVTYYMLDIIIPCIFVIFCIISGICWLIFSILRKLYRKLIQNNQCIAVENGEKKNQ</sequence>
<keyword evidence="3 10" id="KW-0328">Glycosyltransferase</keyword>
<dbReference type="GO" id="GO:0015020">
    <property type="term" value="F:glucuronosyltransferase activity"/>
    <property type="evidence" value="ECO:0007669"/>
    <property type="project" value="UniProtKB-EC"/>
</dbReference>
<reference evidence="14" key="1">
    <citation type="submission" date="2017-02" db="UniProtKB">
        <authorList>
            <consortium name="WormBaseParasite"/>
        </authorList>
    </citation>
    <scope>IDENTIFICATION</scope>
</reference>
<keyword evidence="13" id="KW-1185">Reference proteome</keyword>
<dbReference type="InterPro" id="IPR035595">
    <property type="entry name" value="UDP_glycos_trans_CS"/>
</dbReference>
<evidence type="ECO:0000256" key="1">
    <source>
        <dbReference type="ARBA" id="ARBA00004167"/>
    </source>
</evidence>
<evidence type="ECO:0000256" key="11">
    <source>
        <dbReference type="RuleBase" id="RU362059"/>
    </source>
</evidence>
<evidence type="ECO:0000313" key="12">
    <source>
        <dbReference type="EMBL" id="VDN08548.1"/>
    </source>
</evidence>
<organism evidence="14">
    <name type="scientific">Thelazia callipaeda</name>
    <name type="common">Oriental eyeworm</name>
    <name type="synonym">Parasitic nematode</name>
    <dbReference type="NCBI Taxonomy" id="103827"/>
    <lineage>
        <taxon>Eukaryota</taxon>
        <taxon>Metazoa</taxon>
        <taxon>Ecdysozoa</taxon>
        <taxon>Nematoda</taxon>
        <taxon>Chromadorea</taxon>
        <taxon>Rhabditida</taxon>
        <taxon>Spirurina</taxon>
        <taxon>Spiruromorpha</taxon>
        <taxon>Thelazioidea</taxon>
        <taxon>Thelaziidae</taxon>
        <taxon>Thelazia</taxon>
    </lineage>
</organism>
<feature type="transmembrane region" description="Helical" evidence="11">
    <location>
        <begin position="298"/>
        <end position="323"/>
    </location>
</feature>
<evidence type="ECO:0000256" key="9">
    <source>
        <dbReference type="ARBA" id="ARBA00047475"/>
    </source>
</evidence>
<evidence type="ECO:0000313" key="14">
    <source>
        <dbReference type="WBParaSite" id="TCLT_0001084901-mRNA-1"/>
    </source>
</evidence>
<dbReference type="AlphaFoldDB" id="A0A0N5DCC9"/>
<dbReference type="Proteomes" id="UP000276776">
    <property type="component" value="Unassembled WGS sequence"/>
</dbReference>
<accession>A0A0N5DCC9</accession>
<dbReference type="PANTHER" id="PTHR48043">
    <property type="entry name" value="EG:EG0003.4 PROTEIN-RELATED"/>
    <property type="match status" value="1"/>
</dbReference>
<proteinExistence type="inferred from homology"/>
<evidence type="ECO:0000313" key="13">
    <source>
        <dbReference type="Proteomes" id="UP000276776"/>
    </source>
</evidence>
<dbReference type="PROSITE" id="PS00375">
    <property type="entry name" value="UDPGT"/>
    <property type="match status" value="1"/>
</dbReference>
<dbReference type="SUPFAM" id="SSF53756">
    <property type="entry name" value="UDP-Glycosyltransferase/glycogen phosphorylase"/>
    <property type="match status" value="1"/>
</dbReference>
<keyword evidence="7 11" id="KW-1133">Transmembrane helix</keyword>
<evidence type="ECO:0000256" key="3">
    <source>
        <dbReference type="ARBA" id="ARBA00022676"/>
    </source>
</evidence>
<evidence type="ECO:0000256" key="6">
    <source>
        <dbReference type="ARBA" id="ARBA00022729"/>
    </source>
</evidence>
<evidence type="ECO:0000256" key="2">
    <source>
        <dbReference type="ARBA" id="ARBA00009995"/>
    </source>
</evidence>
<keyword evidence="5 11" id="KW-0812">Transmembrane</keyword>
<evidence type="ECO:0000256" key="10">
    <source>
        <dbReference type="RuleBase" id="RU003718"/>
    </source>
</evidence>
<dbReference type="FunFam" id="3.40.50.2000:FF:000038">
    <property type="entry name" value="UDP-GlucuronosylTransferase"/>
    <property type="match status" value="1"/>
</dbReference>
<keyword evidence="4 10" id="KW-0808">Transferase</keyword>
<dbReference type="GO" id="GO:0016020">
    <property type="term" value="C:membrane"/>
    <property type="evidence" value="ECO:0007669"/>
    <property type="project" value="UniProtKB-SubCell"/>
</dbReference>
<comment type="similarity">
    <text evidence="2 10">Belongs to the UDP-glycosyltransferase family.</text>
</comment>
<dbReference type="EC" id="2.4.1.17" evidence="11"/>
<keyword evidence="6" id="KW-0732">Signal</keyword>
<dbReference type="Pfam" id="PF00201">
    <property type="entry name" value="UDPGT"/>
    <property type="match status" value="1"/>
</dbReference>
<dbReference type="WBParaSite" id="TCLT_0001084901-mRNA-1">
    <property type="protein sequence ID" value="TCLT_0001084901-mRNA-1"/>
    <property type="gene ID" value="TCLT_0001084901"/>
</dbReference>
<dbReference type="CDD" id="cd03784">
    <property type="entry name" value="GT1_Gtf-like"/>
    <property type="match status" value="1"/>
</dbReference>
<evidence type="ECO:0000256" key="7">
    <source>
        <dbReference type="ARBA" id="ARBA00022989"/>
    </source>
</evidence>
<dbReference type="STRING" id="103827.A0A0N5DCC9"/>
<protein>
    <recommendedName>
        <fullName evidence="11">UDP-glucuronosyltransferase</fullName>
        <ecNumber evidence="11">2.4.1.17</ecNumber>
    </recommendedName>
</protein>
<comment type="subcellular location">
    <subcellularLocation>
        <location evidence="1 11">Membrane</location>
        <topology evidence="1 11">Single-pass membrane protein</topology>
    </subcellularLocation>
</comment>
<dbReference type="EMBL" id="UYYF01005417">
    <property type="protein sequence ID" value="VDN08548.1"/>
    <property type="molecule type" value="Genomic_DNA"/>
</dbReference>
<evidence type="ECO:0000256" key="8">
    <source>
        <dbReference type="ARBA" id="ARBA00023136"/>
    </source>
</evidence>
<dbReference type="Gene3D" id="3.40.50.2000">
    <property type="entry name" value="Glycogen Phosphorylase B"/>
    <property type="match status" value="1"/>
</dbReference>
<dbReference type="OMA" id="MESKEAN"/>
<dbReference type="InterPro" id="IPR050271">
    <property type="entry name" value="UDP-glycosyltransferase"/>
</dbReference>
<name>A0A0N5DCC9_THECL</name>
<evidence type="ECO:0000256" key="4">
    <source>
        <dbReference type="ARBA" id="ARBA00022679"/>
    </source>
</evidence>
<evidence type="ECO:0000256" key="5">
    <source>
        <dbReference type="ARBA" id="ARBA00022692"/>
    </source>
</evidence>
<dbReference type="PANTHER" id="PTHR48043:SF23">
    <property type="entry name" value="UDP-GLUCURONOSYLTRANSFERASE"/>
    <property type="match status" value="1"/>
</dbReference>
<keyword evidence="8 11" id="KW-0472">Membrane</keyword>
<dbReference type="OrthoDB" id="5835829at2759"/>
<reference evidence="12 13" key="2">
    <citation type="submission" date="2018-11" db="EMBL/GenBank/DDBJ databases">
        <authorList>
            <consortium name="Pathogen Informatics"/>
        </authorList>
    </citation>
    <scope>NUCLEOTIDE SEQUENCE [LARGE SCALE GENOMIC DNA]</scope>
</reference>
<gene>
    <name evidence="12" type="ORF">TCLT_LOCUS10830</name>
</gene>
<comment type="catalytic activity">
    <reaction evidence="9 11">
        <text>glucuronate acceptor + UDP-alpha-D-glucuronate = acceptor beta-D-glucuronoside + UDP + H(+)</text>
        <dbReference type="Rhea" id="RHEA:21032"/>
        <dbReference type="ChEBI" id="CHEBI:15378"/>
        <dbReference type="ChEBI" id="CHEBI:58052"/>
        <dbReference type="ChEBI" id="CHEBI:58223"/>
        <dbReference type="ChEBI" id="CHEBI:132367"/>
        <dbReference type="ChEBI" id="CHEBI:132368"/>
        <dbReference type="EC" id="2.4.1.17"/>
    </reaction>
</comment>